<dbReference type="EMBL" id="RJUF01000041">
    <property type="protein sequence ID" value="MCP9763820.1"/>
    <property type="molecule type" value="Genomic_DNA"/>
</dbReference>
<comment type="caution">
    <text evidence="2">The sequence shown here is derived from an EMBL/GenBank/DDBJ whole genome shotgun (WGS) entry which is preliminary data.</text>
</comment>
<proteinExistence type="predicted"/>
<dbReference type="Proteomes" id="UP001204144">
    <property type="component" value="Unassembled WGS sequence"/>
</dbReference>
<keyword evidence="3" id="KW-1185">Reference proteome</keyword>
<sequence length="170" mass="18749">MKEKEIGFVCEPLELGLRQAQADSNGETDLRPLDKLGAGGAEGDMASVAGLNNEEMSFKDVPFGKRMSFLAKHNVVLMGQVDKLEAALRQAQGALRQAQGALRQAQGALRQAQCDSVAVDVAWGKKYNAMVEQLTTSNNRKYRLLKEFVIESKKWTVFLKWLEGQPKPAP</sequence>
<evidence type="ECO:0000256" key="1">
    <source>
        <dbReference type="SAM" id="Coils"/>
    </source>
</evidence>
<keyword evidence="1" id="KW-0175">Coiled coil</keyword>
<accession>A0AAE3H3S5</accession>
<dbReference type="AlphaFoldDB" id="A0AAE3H3S5"/>
<gene>
    <name evidence="2" type="ORF">EGI31_12730</name>
</gene>
<reference evidence="2 3" key="1">
    <citation type="submission" date="2018-11" db="EMBL/GenBank/DDBJ databases">
        <title>Novel bacteria species description.</title>
        <authorList>
            <person name="Han J.-H."/>
        </authorList>
    </citation>
    <scope>NUCLEOTIDE SEQUENCE [LARGE SCALE GENOMIC DNA]</scope>
    <source>
        <strain evidence="2 3">KCTC23259</strain>
    </source>
</reference>
<organism evidence="2 3">
    <name type="scientific">Lacihabitans soyangensis</name>
    <dbReference type="NCBI Taxonomy" id="869394"/>
    <lineage>
        <taxon>Bacteria</taxon>
        <taxon>Pseudomonadati</taxon>
        <taxon>Bacteroidota</taxon>
        <taxon>Cytophagia</taxon>
        <taxon>Cytophagales</taxon>
        <taxon>Leadbetterellaceae</taxon>
        <taxon>Lacihabitans</taxon>
    </lineage>
</organism>
<evidence type="ECO:0000313" key="2">
    <source>
        <dbReference type="EMBL" id="MCP9763820.1"/>
    </source>
</evidence>
<evidence type="ECO:0000313" key="3">
    <source>
        <dbReference type="Proteomes" id="UP001204144"/>
    </source>
</evidence>
<name>A0AAE3H3S5_9BACT</name>
<protein>
    <submittedName>
        <fullName evidence="2">Uncharacterized protein</fullName>
    </submittedName>
</protein>
<feature type="coiled-coil region" evidence="1">
    <location>
        <begin position="81"/>
        <end position="115"/>
    </location>
</feature>